<dbReference type="GO" id="GO:0003700">
    <property type="term" value="F:DNA-binding transcription factor activity"/>
    <property type="evidence" value="ECO:0007669"/>
    <property type="project" value="InterPro"/>
</dbReference>
<dbReference type="InterPro" id="IPR036955">
    <property type="entry name" value="AP2/ERF_dom_sf"/>
</dbReference>
<dbReference type="Pfam" id="PF00847">
    <property type="entry name" value="AP2"/>
    <property type="match status" value="1"/>
</dbReference>
<evidence type="ECO:0000256" key="1">
    <source>
        <dbReference type="ARBA" id="ARBA00004123"/>
    </source>
</evidence>
<dbReference type="GO" id="GO:0009873">
    <property type="term" value="P:ethylene-activated signaling pathway"/>
    <property type="evidence" value="ECO:0007669"/>
    <property type="project" value="InterPro"/>
</dbReference>
<feature type="region of interest" description="Disordered" evidence="6">
    <location>
        <begin position="91"/>
        <end position="117"/>
    </location>
</feature>
<evidence type="ECO:0000259" key="7">
    <source>
        <dbReference type="PROSITE" id="PS51032"/>
    </source>
</evidence>
<evidence type="ECO:0000256" key="4">
    <source>
        <dbReference type="ARBA" id="ARBA00023163"/>
    </source>
</evidence>
<dbReference type="Gene3D" id="3.30.730.10">
    <property type="entry name" value="AP2/ERF domain"/>
    <property type="match status" value="1"/>
</dbReference>
<dbReference type="GO" id="GO:0005634">
    <property type="term" value="C:nucleus"/>
    <property type="evidence" value="ECO:0007669"/>
    <property type="project" value="UniProtKB-SubCell"/>
</dbReference>
<dbReference type="Proteomes" id="UP000825935">
    <property type="component" value="Chromosome 1"/>
</dbReference>
<dbReference type="OrthoDB" id="10038011at2759"/>
<name>A0A8T2VN14_CERRI</name>
<dbReference type="InterPro" id="IPR016177">
    <property type="entry name" value="DNA-bd_dom_sf"/>
</dbReference>
<dbReference type="AlphaFoldDB" id="A0A8T2VN14"/>
<feature type="region of interest" description="Disordered" evidence="6">
    <location>
        <begin position="319"/>
        <end position="340"/>
    </location>
</feature>
<feature type="compositionally biased region" description="Polar residues" evidence="6">
    <location>
        <begin position="91"/>
        <end position="105"/>
    </location>
</feature>
<dbReference type="InterPro" id="IPR044808">
    <property type="entry name" value="ERF_plant"/>
</dbReference>
<keyword evidence="4" id="KW-0804">Transcription</keyword>
<dbReference type="FunFam" id="3.30.730.10:FF:000001">
    <property type="entry name" value="Ethylene-responsive transcription factor 2"/>
    <property type="match status" value="1"/>
</dbReference>
<dbReference type="SUPFAM" id="SSF54171">
    <property type="entry name" value="DNA-binding domain"/>
    <property type="match status" value="1"/>
</dbReference>
<dbReference type="SMART" id="SM00380">
    <property type="entry name" value="AP2"/>
    <property type="match status" value="1"/>
</dbReference>
<keyword evidence="9" id="KW-1185">Reference proteome</keyword>
<evidence type="ECO:0000256" key="5">
    <source>
        <dbReference type="ARBA" id="ARBA00023242"/>
    </source>
</evidence>
<keyword evidence="3" id="KW-0238">DNA-binding</keyword>
<evidence type="ECO:0000313" key="9">
    <source>
        <dbReference type="Proteomes" id="UP000825935"/>
    </source>
</evidence>
<dbReference type="OMA" id="SANCFAP"/>
<dbReference type="PRINTS" id="PR00367">
    <property type="entry name" value="ETHRSPELEMNT"/>
</dbReference>
<comment type="caution">
    <text evidence="8">The sequence shown here is derived from an EMBL/GenBank/DDBJ whole genome shotgun (WGS) entry which is preliminary data.</text>
</comment>
<dbReference type="PROSITE" id="PS51032">
    <property type="entry name" value="AP2_ERF"/>
    <property type="match status" value="1"/>
</dbReference>
<dbReference type="PANTHER" id="PTHR31190:SF142">
    <property type="entry name" value="ETHYLENE-RESPONSIVE TRANSCRIPTION FACTOR RAP2-3"/>
    <property type="match status" value="1"/>
</dbReference>
<dbReference type="CDD" id="cd00018">
    <property type="entry name" value="AP2"/>
    <property type="match status" value="1"/>
</dbReference>
<dbReference type="EMBL" id="CM035406">
    <property type="protein sequence ID" value="KAH7446953.1"/>
    <property type="molecule type" value="Genomic_DNA"/>
</dbReference>
<proteinExistence type="predicted"/>
<accession>A0A8T2VN14</accession>
<organism evidence="8 9">
    <name type="scientific">Ceratopteris richardii</name>
    <name type="common">Triangle waterfern</name>
    <dbReference type="NCBI Taxonomy" id="49495"/>
    <lineage>
        <taxon>Eukaryota</taxon>
        <taxon>Viridiplantae</taxon>
        <taxon>Streptophyta</taxon>
        <taxon>Embryophyta</taxon>
        <taxon>Tracheophyta</taxon>
        <taxon>Polypodiopsida</taxon>
        <taxon>Polypodiidae</taxon>
        <taxon>Polypodiales</taxon>
        <taxon>Pteridineae</taxon>
        <taxon>Pteridaceae</taxon>
        <taxon>Parkerioideae</taxon>
        <taxon>Ceratopteris</taxon>
    </lineage>
</organism>
<keyword evidence="2" id="KW-0805">Transcription regulation</keyword>
<dbReference type="InterPro" id="IPR001471">
    <property type="entry name" value="AP2/ERF_dom"/>
</dbReference>
<evidence type="ECO:0000256" key="2">
    <source>
        <dbReference type="ARBA" id="ARBA00023015"/>
    </source>
</evidence>
<dbReference type="PANTHER" id="PTHR31190">
    <property type="entry name" value="DNA-BINDING DOMAIN"/>
    <property type="match status" value="1"/>
</dbReference>
<gene>
    <name evidence="8" type="ORF">KP509_01G083900</name>
</gene>
<keyword evidence="5" id="KW-0539">Nucleus</keyword>
<dbReference type="GO" id="GO:0003677">
    <property type="term" value="F:DNA binding"/>
    <property type="evidence" value="ECO:0007669"/>
    <property type="project" value="UniProtKB-KW"/>
</dbReference>
<comment type="subcellular location">
    <subcellularLocation>
        <location evidence="1">Nucleus</location>
    </subcellularLocation>
</comment>
<sequence length="422" mass="46966">MCGGSIISTLIPPAAAGVAGSRGSREIGYETSTEWAKWSELFDLPPSSYDADKEAFIRQQEQDAASSFLGPFDNLMSEQLIFSSDLQQQRKQQSLVSSTPGSQSFGGAEPACTENSKQRKQFYRGIRQRPWGKWAAEIRDPYRGSRVWLGTYDTPEEAALAYDVAARKIRGSKAKVNFHANLIDDNQVKRRKVIKNETDRTVVASIPATLSPDLTKQKRTFPEASLTLSFRHRLYHDIENDLELDHKVPEANQTQSTCVMNPQQPFKTEMDCTGPEYQYPTIIRSSLPSNFVSSGEMSPNPSHVFSAVMHKENGILSAGEKLSPSTNKPSFGPPSYGEKQPSQCKSGIAEALKKYVISPSLCRSKPLLASDMPWGYDSSRLFKLRHAEENVILETLLKLLPTSSRLDSLPLFVPVKPVKDDQ</sequence>
<reference evidence="8" key="1">
    <citation type="submission" date="2021-08" db="EMBL/GenBank/DDBJ databases">
        <title>WGS assembly of Ceratopteris richardii.</title>
        <authorList>
            <person name="Marchant D.B."/>
            <person name="Chen G."/>
            <person name="Jenkins J."/>
            <person name="Shu S."/>
            <person name="Leebens-Mack J."/>
            <person name="Grimwood J."/>
            <person name="Schmutz J."/>
            <person name="Soltis P."/>
            <person name="Soltis D."/>
            <person name="Chen Z.-H."/>
        </authorList>
    </citation>
    <scope>NUCLEOTIDE SEQUENCE</scope>
    <source>
        <strain evidence="8">Whitten #5841</strain>
        <tissue evidence="8">Leaf</tissue>
    </source>
</reference>
<evidence type="ECO:0000313" key="8">
    <source>
        <dbReference type="EMBL" id="KAH7446953.1"/>
    </source>
</evidence>
<evidence type="ECO:0000256" key="6">
    <source>
        <dbReference type="SAM" id="MobiDB-lite"/>
    </source>
</evidence>
<protein>
    <recommendedName>
        <fullName evidence="7">AP2/ERF domain-containing protein</fullName>
    </recommendedName>
</protein>
<evidence type="ECO:0000256" key="3">
    <source>
        <dbReference type="ARBA" id="ARBA00023125"/>
    </source>
</evidence>
<feature type="domain" description="AP2/ERF" evidence="7">
    <location>
        <begin position="122"/>
        <end position="179"/>
    </location>
</feature>